<evidence type="ECO:0000256" key="2">
    <source>
        <dbReference type="ARBA" id="ARBA00022679"/>
    </source>
</evidence>
<evidence type="ECO:0000313" key="6">
    <source>
        <dbReference type="Proteomes" id="UP000440224"/>
    </source>
</evidence>
<evidence type="ECO:0000259" key="4">
    <source>
        <dbReference type="Pfam" id="PF07804"/>
    </source>
</evidence>
<dbReference type="PANTHER" id="PTHR37419:SF1">
    <property type="entry name" value="SERINE_THREONINE-PROTEIN KINASE TOXIN HIPA"/>
    <property type="match status" value="1"/>
</dbReference>
<feature type="domain" description="HipA-like C-terminal" evidence="4">
    <location>
        <begin position="55"/>
        <end position="278"/>
    </location>
</feature>
<dbReference type="GO" id="GO:0005829">
    <property type="term" value="C:cytosol"/>
    <property type="evidence" value="ECO:0007669"/>
    <property type="project" value="TreeGrafter"/>
</dbReference>
<gene>
    <name evidence="5" type="ORF">GF068_29140</name>
</gene>
<accession>A0A6N7PVE3</accession>
<sequence>MSTCLACLGPDAPEPPAEPYHPACLEALFGTPSAPRISFGRADVPDVVERSIGKFSISGVQPKAQARLSEDRGALELADAGGRYIVKPDVQAYPFLPANEHLTMALARRVGLPVPPNALVRLADDSMAYIVRRFDRINGEPPRKRIQEDFCSLAGLRSGDKYESSAEKCAKLVLRFTQDTAAGMRTLFVQMLFSYLVGNGDLHLKNLSIVEEDDGSFALSPAYDLVSTWIYGDHDLALPIQGKKNKVTRRNWLTFAELHAHIPRPEATTLLDGVLAQLTHARSVVASSALTDETLRFRYLAVLDERVASLAPGRSDP</sequence>
<keyword evidence="2" id="KW-0808">Transferase</keyword>
<dbReference type="AlphaFoldDB" id="A0A6N7PVE3"/>
<dbReference type="PANTHER" id="PTHR37419">
    <property type="entry name" value="SERINE/THREONINE-PROTEIN KINASE TOXIN HIPA"/>
    <property type="match status" value="1"/>
</dbReference>
<keyword evidence="3" id="KW-0418">Kinase</keyword>
<dbReference type="Gene3D" id="1.10.1070.20">
    <property type="match status" value="1"/>
</dbReference>
<proteinExistence type="inferred from homology"/>
<dbReference type="InterPro" id="IPR012893">
    <property type="entry name" value="HipA-like_C"/>
</dbReference>
<evidence type="ECO:0000256" key="1">
    <source>
        <dbReference type="ARBA" id="ARBA00010164"/>
    </source>
</evidence>
<name>A0A6N7PVE3_9BACT</name>
<dbReference type="Pfam" id="PF07804">
    <property type="entry name" value="HipA_C"/>
    <property type="match status" value="1"/>
</dbReference>
<protein>
    <recommendedName>
        <fullName evidence="4">HipA-like C-terminal domain-containing protein</fullName>
    </recommendedName>
</protein>
<keyword evidence="6" id="KW-1185">Reference proteome</keyword>
<evidence type="ECO:0000256" key="3">
    <source>
        <dbReference type="ARBA" id="ARBA00022777"/>
    </source>
</evidence>
<evidence type="ECO:0000313" key="5">
    <source>
        <dbReference type="EMBL" id="MRG95953.1"/>
    </source>
</evidence>
<dbReference type="GO" id="GO:0004674">
    <property type="term" value="F:protein serine/threonine kinase activity"/>
    <property type="evidence" value="ECO:0007669"/>
    <property type="project" value="TreeGrafter"/>
</dbReference>
<dbReference type="InterPro" id="IPR052028">
    <property type="entry name" value="HipA_Ser/Thr_kinase"/>
</dbReference>
<organism evidence="5 6">
    <name type="scientific">Polyangium spumosum</name>
    <dbReference type="NCBI Taxonomy" id="889282"/>
    <lineage>
        <taxon>Bacteria</taxon>
        <taxon>Pseudomonadati</taxon>
        <taxon>Myxococcota</taxon>
        <taxon>Polyangia</taxon>
        <taxon>Polyangiales</taxon>
        <taxon>Polyangiaceae</taxon>
        <taxon>Polyangium</taxon>
    </lineage>
</organism>
<dbReference type="OrthoDB" id="9805913at2"/>
<dbReference type="EMBL" id="WJIE01000009">
    <property type="protein sequence ID" value="MRG95953.1"/>
    <property type="molecule type" value="Genomic_DNA"/>
</dbReference>
<dbReference type="RefSeq" id="WP_153822755.1">
    <property type="nucleotide sequence ID" value="NZ_WJIE01000009.1"/>
</dbReference>
<comment type="similarity">
    <text evidence="1">Belongs to the HipA Ser/Thr kinase family.</text>
</comment>
<comment type="caution">
    <text evidence="5">The sequence shown here is derived from an EMBL/GenBank/DDBJ whole genome shotgun (WGS) entry which is preliminary data.</text>
</comment>
<dbReference type="Proteomes" id="UP000440224">
    <property type="component" value="Unassembled WGS sequence"/>
</dbReference>
<reference evidence="5 6" key="1">
    <citation type="submission" date="2019-10" db="EMBL/GenBank/DDBJ databases">
        <title>A soil myxobacterium in the family Polyangiaceae.</title>
        <authorList>
            <person name="Li Y."/>
            <person name="Wang J."/>
        </authorList>
    </citation>
    <scope>NUCLEOTIDE SEQUENCE [LARGE SCALE GENOMIC DNA]</scope>
    <source>
        <strain evidence="5 6">DSM 14734</strain>
    </source>
</reference>